<comment type="caution">
    <text evidence="4">The sequence shown here is derived from an EMBL/GenBank/DDBJ whole genome shotgun (WGS) entry which is preliminary data.</text>
</comment>
<keyword evidence="5" id="KW-1185">Reference proteome</keyword>
<dbReference type="RefSeq" id="WP_378119832.1">
    <property type="nucleotide sequence ID" value="NZ_JBHRTF010000004.1"/>
</dbReference>
<feature type="domain" description="Phytase-like" evidence="2">
    <location>
        <begin position="529"/>
        <end position="815"/>
    </location>
</feature>
<dbReference type="Gene3D" id="2.130.10.10">
    <property type="entry name" value="YVTN repeat-like/Quinoprotein amine dehydrogenase"/>
    <property type="match status" value="1"/>
</dbReference>
<proteinExistence type="predicted"/>
<dbReference type="EMBL" id="JBHRTF010000004">
    <property type="protein sequence ID" value="MFC3116515.1"/>
    <property type="molecule type" value="Genomic_DNA"/>
</dbReference>
<dbReference type="Proteomes" id="UP001595555">
    <property type="component" value="Unassembled WGS sequence"/>
</dbReference>
<protein>
    <submittedName>
        <fullName evidence="4">Esterase-like activity of phytase family protein</fullName>
    </submittedName>
</protein>
<dbReference type="PROSITE" id="PS51257">
    <property type="entry name" value="PROKAR_LIPOPROTEIN"/>
    <property type="match status" value="1"/>
</dbReference>
<sequence>MQFAKKVLSLAVIASLPMLMVGCGGDDGKNGTNGSNGSNGSNGANGADGKTSLIAQTRLVAGDSQCFAGGIKIETGIDVNSDNTLQPTEVNQTSYQCEKTLVNSAMNFNRVATFPVCLQISATCNTSDETAAEIVAASTDGMTLIYTDALKEQIGFTDISQLSAPLARGVLAMGGEPTSIAVKGGYALIAVDTSADFINASGDFVVVDIATQTIVHRRSIGGQPDSVAISPDGKYAAIVIENQRDEDLNNGLPPQLPAGKLIVVDLSAASPVDWTMRDVNLTGIASLYAADPEPEFVDINTDNIAVVTLQENNHIALVDLATASVTNHFTAGAVDLVNVDLTDNRPALIKPVEVKTAQLREPDGVTWINKDYFATANEGDLNGGSRGFTVFNKQGEVIWDSGSALDDMAIRFGHYQDRRSDAKGNEPENIEMGVFGGNRYLFVNSERSSVIFVYDVADPTKPVFKQVLPASAAPEGGLAIPARNLYVVASENDTRSAAIRAGLNIYSYNQQPAAYPTVQSVNRPDGNPIPWSALSALTNDMNNPDILYSIEDSFFGQNRIFVVDISTKPALIVDEIKIMDTNNVFANSGVNAHLPSVTNAELAAMINADKSVNIDPEGLAKAADGGFWIASEGSGAAASAASMNLIFKTDARGVIESVIHLPAAVNNLQINNGYEGIAEYNNSLYVAFQRAWAGETNPRIGIYDLAAQSWKFVYYPLDAYSSQYAGGWVGLSEITSIGNGEFMVLERDNRGGLDAAIKRLYKINLQTVSDGDLITKTLIKDIKPALASTKGTLIEKVEGVAVTLNGEVYIVTDNDGVNDHSGETQLMNLGRLF</sequence>
<dbReference type="InterPro" id="IPR052956">
    <property type="entry name" value="Mesenchyme-surface_protein"/>
</dbReference>
<organism evidence="4 5">
    <name type="scientific">Cellvibrio fontiphilus</name>
    <dbReference type="NCBI Taxonomy" id="1815559"/>
    <lineage>
        <taxon>Bacteria</taxon>
        <taxon>Pseudomonadati</taxon>
        <taxon>Pseudomonadota</taxon>
        <taxon>Gammaproteobacteria</taxon>
        <taxon>Cellvibrionales</taxon>
        <taxon>Cellvibrionaceae</taxon>
        <taxon>Cellvibrio</taxon>
    </lineage>
</organism>
<dbReference type="InterPro" id="IPR015943">
    <property type="entry name" value="WD40/YVTN_repeat-like_dom_sf"/>
</dbReference>
<evidence type="ECO:0000256" key="1">
    <source>
        <dbReference type="SAM" id="SignalP"/>
    </source>
</evidence>
<name>A0ABV7FH23_9GAMM</name>
<reference evidence="5" key="1">
    <citation type="journal article" date="2019" name="Int. J. Syst. Evol. Microbiol.">
        <title>The Global Catalogue of Microorganisms (GCM) 10K type strain sequencing project: providing services to taxonomists for standard genome sequencing and annotation.</title>
        <authorList>
            <consortium name="The Broad Institute Genomics Platform"/>
            <consortium name="The Broad Institute Genome Sequencing Center for Infectious Disease"/>
            <person name="Wu L."/>
            <person name="Ma J."/>
        </authorList>
    </citation>
    <scope>NUCLEOTIDE SEQUENCE [LARGE SCALE GENOMIC DNA]</scope>
    <source>
        <strain evidence="5">KCTC 52237</strain>
    </source>
</reference>
<dbReference type="Pfam" id="PF13449">
    <property type="entry name" value="Phytase-like"/>
    <property type="match status" value="1"/>
</dbReference>
<dbReference type="SUPFAM" id="SSF51004">
    <property type="entry name" value="C-terminal (heme d1) domain of cytochrome cd1-nitrite reductase"/>
    <property type="match status" value="1"/>
</dbReference>
<dbReference type="PANTHER" id="PTHR46928">
    <property type="entry name" value="MESENCHYME-SPECIFIC CELL SURFACE GLYCOPROTEIN"/>
    <property type="match status" value="1"/>
</dbReference>
<dbReference type="InterPro" id="IPR011048">
    <property type="entry name" value="Haem_d1_sf"/>
</dbReference>
<keyword evidence="1" id="KW-0732">Signal</keyword>
<feature type="domain" description="DUF7151" evidence="3">
    <location>
        <begin position="52"/>
        <end position="97"/>
    </location>
</feature>
<dbReference type="InterPro" id="IPR027372">
    <property type="entry name" value="Phytase-like_dom"/>
</dbReference>
<evidence type="ECO:0000313" key="5">
    <source>
        <dbReference type="Proteomes" id="UP001595555"/>
    </source>
</evidence>
<feature type="signal peptide" evidence="1">
    <location>
        <begin position="1"/>
        <end position="20"/>
    </location>
</feature>
<evidence type="ECO:0000259" key="3">
    <source>
        <dbReference type="Pfam" id="PF23657"/>
    </source>
</evidence>
<evidence type="ECO:0000313" key="4">
    <source>
        <dbReference type="EMBL" id="MFC3116515.1"/>
    </source>
</evidence>
<evidence type="ECO:0000259" key="2">
    <source>
        <dbReference type="Pfam" id="PF13449"/>
    </source>
</evidence>
<dbReference type="Pfam" id="PF23657">
    <property type="entry name" value="DUF7151"/>
    <property type="match status" value="1"/>
</dbReference>
<gene>
    <name evidence="4" type="ORF">ACFODX_13165</name>
</gene>
<dbReference type="InterPro" id="IPR055575">
    <property type="entry name" value="DUF7151"/>
</dbReference>
<dbReference type="PANTHER" id="PTHR46928:SF1">
    <property type="entry name" value="MESENCHYME-SPECIFIC CELL SURFACE GLYCOPROTEIN"/>
    <property type="match status" value="1"/>
</dbReference>
<accession>A0ABV7FH23</accession>
<feature type="chain" id="PRO_5046279776" evidence="1">
    <location>
        <begin position="21"/>
        <end position="833"/>
    </location>
</feature>